<comment type="similarity">
    <text evidence="1">Belongs to the P-Pant transferase superfamily. Gsp/Sfp/HetI/AcpT family.</text>
</comment>
<dbReference type="InterPro" id="IPR050559">
    <property type="entry name" value="P-Pant_transferase_sf"/>
</dbReference>
<evidence type="ECO:0000259" key="4">
    <source>
        <dbReference type="Pfam" id="PF22624"/>
    </source>
</evidence>
<proteinExistence type="inferred from homology"/>
<dbReference type="PANTHER" id="PTHR12215">
    <property type="entry name" value="PHOSPHOPANTETHEINE TRANSFERASE"/>
    <property type="match status" value="1"/>
</dbReference>
<dbReference type="InterPro" id="IPR055066">
    <property type="entry name" value="AASDHPPT_N"/>
</dbReference>
<dbReference type="Proteomes" id="UP001596500">
    <property type="component" value="Unassembled WGS sequence"/>
</dbReference>
<dbReference type="RefSeq" id="WP_379863828.1">
    <property type="nucleotide sequence ID" value="NZ_JBHTBW010000014.1"/>
</dbReference>
<sequence length="254" mass="28838">MSHIARQPQFIHLWKVPIAEASLFLETILSEREAKRVRSFRKQADQARALLSCGLLRLLLAEELSIAPHEVPVTRACPTCGEEHGKPLLLRRNETKMEISVSHSGEWVVIGLSQQHPFGVDIEWIKREADLDGLVRMSLSEAEQQSWRSLPPEQQMRGFYRYWTRKEAIVKATGDGLTVPLQHVQVSPADQAPKLLSWQERPEMVGRITCFPLELDEQTEGCVAVIGAVDGVQLHDGREVLARWRHRIVTESGF</sequence>
<feature type="domain" description="4'-phosphopantetheinyl transferase N-terminal" evidence="4">
    <location>
        <begin position="17"/>
        <end position="110"/>
    </location>
</feature>
<evidence type="ECO:0000256" key="1">
    <source>
        <dbReference type="ARBA" id="ARBA00010990"/>
    </source>
</evidence>
<comment type="caution">
    <text evidence="5">The sequence shown here is derived from an EMBL/GenBank/DDBJ whole genome shotgun (WGS) entry which is preliminary data.</text>
</comment>
<gene>
    <name evidence="5" type="ORF">ACFQNG_05235</name>
</gene>
<protein>
    <submittedName>
        <fullName evidence="5">4'-phosphopantetheinyl transferase family protein</fullName>
    </submittedName>
</protein>
<dbReference type="Pfam" id="PF01648">
    <property type="entry name" value="ACPS"/>
    <property type="match status" value="1"/>
</dbReference>
<dbReference type="Pfam" id="PF22624">
    <property type="entry name" value="AASDHPPT_N"/>
    <property type="match status" value="1"/>
</dbReference>
<evidence type="ECO:0000259" key="3">
    <source>
        <dbReference type="Pfam" id="PF01648"/>
    </source>
</evidence>
<accession>A0ABW2RHP4</accession>
<reference evidence="6" key="1">
    <citation type="journal article" date="2019" name="Int. J. Syst. Evol. Microbiol.">
        <title>The Global Catalogue of Microorganisms (GCM) 10K type strain sequencing project: providing services to taxonomists for standard genome sequencing and annotation.</title>
        <authorList>
            <consortium name="The Broad Institute Genomics Platform"/>
            <consortium name="The Broad Institute Genome Sequencing Center for Infectious Disease"/>
            <person name="Wu L."/>
            <person name="Ma J."/>
        </authorList>
    </citation>
    <scope>NUCLEOTIDE SEQUENCE [LARGE SCALE GENOMIC DNA]</scope>
    <source>
        <strain evidence="6">CGMCC 1.12942</strain>
    </source>
</reference>
<dbReference type="InterPro" id="IPR008278">
    <property type="entry name" value="4-PPantetheinyl_Trfase_dom"/>
</dbReference>
<dbReference type="GO" id="GO:0016740">
    <property type="term" value="F:transferase activity"/>
    <property type="evidence" value="ECO:0007669"/>
    <property type="project" value="UniProtKB-KW"/>
</dbReference>
<evidence type="ECO:0000313" key="5">
    <source>
        <dbReference type="EMBL" id="MFC7440547.1"/>
    </source>
</evidence>
<dbReference type="InterPro" id="IPR037143">
    <property type="entry name" value="4-PPantetheinyl_Trfase_dom_sf"/>
</dbReference>
<evidence type="ECO:0000256" key="2">
    <source>
        <dbReference type="ARBA" id="ARBA00022679"/>
    </source>
</evidence>
<keyword evidence="6" id="KW-1185">Reference proteome</keyword>
<organism evidence="5 6">
    <name type="scientific">Laceyella putida</name>
    <dbReference type="NCBI Taxonomy" id="110101"/>
    <lineage>
        <taxon>Bacteria</taxon>
        <taxon>Bacillati</taxon>
        <taxon>Bacillota</taxon>
        <taxon>Bacilli</taxon>
        <taxon>Bacillales</taxon>
        <taxon>Thermoactinomycetaceae</taxon>
        <taxon>Laceyella</taxon>
    </lineage>
</organism>
<dbReference type="PANTHER" id="PTHR12215:SF10">
    <property type="entry name" value="L-AMINOADIPATE-SEMIALDEHYDE DEHYDROGENASE-PHOSPHOPANTETHEINYL TRANSFERASE"/>
    <property type="match status" value="1"/>
</dbReference>
<dbReference type="Gene3D" id="3.90.470.20">
    <property type="entry name" value="4'-phosphopantetheinyl transferase domain"/>
    <property type="match status" value="1"/>
</dbReference>
<feature type="domain" description="4'-phosphopantetheinyl transferase" evidence="3">
    <location>
        <begin position="118"/>
        <end position="201"/>
    </location>
</feature>
<dbReference type="SUPFAM" id="SSF56214">
    <property type="entry name" value="4'-phosphopantetheinyl transferase"/>
    <property type="match status" value="2"/>
</dbReference>
<name>A0ABW2RHP4_9BACL</name>
<keyword evidence="2 5" id="KW-0808">Transferase</keyword>
<evidence type="ECO:0000313" key="6">
    <source>
        <dbReference type="Proteomes" id="UP001596500"/>
    </source>
</evidence>
<dbReference type="EMBL" id="JBHTBW010000014">
    <property type="protein sequence ID" value="MFC7440547.1"/>
    <property type="molecule type" value="Genomic_DNA"/>
</dbReference>